<dbReference type="OrthoDB" id="204949at2759"/>
<keyword evidence="3" id="KW-0647">Proteasome</keyword>
<dbReference type="FunFam" id="3.60.20.10:FF:000003">
    <property type="entry name" value="Proteasome subunit beta type-3"/>
    <property type="match status" value="1"/>
</dbReference>
<evidence type="ECO:0000313" key="12">
    <source>
        <dbReference type="Proteomes" id="UP000325113"/>
    </source>
</evidence>
<dbReference type="Proteomes" id="UP000324907">
    <property type="component" value="Unassembled WGS sequence"/>
</dbReference>
<evidence type="ECO:0000313" key="10">
    <source>
        <dbReference type="Proteomes" id="UP000323011"/>
    </source>
</evidence>
<reference evidence="9 10" key="1">
    <citation type="submission" date="2019-07" db="EMBL/GenBank/DDBJ databases">
        <title>Genomes of Cafeteria roenbergensis.</title>
        <authorList>
            <person name="Fischer M.G."/>
            <person name="Hackl T."/>
            <person name="Roman M."/>
        </authorList>
    </citation>
    <scope>NUCLEOTIDE SEQUENCE [LARGE SCALE GENOMIC DNA]</scope>
    <source>
        <strain evidence="5 10">BVI</strain>
        <strain evidence="6 12">Cflag</strain>
        <strain evidence="8 9">E4-10P</strain>
        <strain evidence="7 11">RCC970-E3</strain>
    </source>
</reference>
<dbReference type="Proteomes" id="UP000325113">
    <property type="component" value="Unassembled WGS sequence"/>
</dbReference>
<sequence>MSSPTEINGAACIAMVGKGCVGIAADTRLGMQAMTVGTDFQKIFKMHDRLYVGLPGLATDVHTISATMRFKLNLFKLREERDIEPKAFSTLISNTLYEKRFAPWFVEPVVAGLDKDGAPFISAMDLIGAECFAKDFVVSGTCPDNMYGMCESMYKPDQEPEALFETLAQCLLSAVDRDAISGWGGIVHIITADGVTSRRLRGRPD</sequence>
<dbReference type="InterPro" id="IPR029055">
    <property type="entry name" value="Ntn_hydrolases_N"/>
</dbReference>
<dbReference type="CDD" id="cd03759">
    <property type="entry name" value="proteasome_beta_type_3"/>
    <property type="match status" value="1"/>
</dbReference>
<dbReference type="PANTHER" id="PTHR32194">
    <property type="entry name" value="METALLOPROTEASE TLDD"/>
    <property type="match status" value="1"/>
</dbReference>
<dbReference type="PANTHER" id="PTHR32194:SF10">
    <property type="entry name" value="PROTEASOME SUBUNIT BETA TYPE-3"/>
    <property type="match status" value="1"/>
</dbReference>
<dbReference type="EMBL" id="VLTL01000043">
    <property type="protein sequence ID" value="KAA0165910.1"/>
    <property type="molecule type" value="Genomic_DNA"/>
</dbReference>
<dbReference type="InterPro" id="IPR023333">
    <property type="entry name" value="Proteasome_suB-type"/>
</dbReference>
<dbReference type="Pfam" id="PF00227">
    <property type="entry name" value="Proteasome"/>
    <property type="match status" value="1"/>
</dbReference>
<evidence type="ECO:0000313" key="8">
    <source>
        <dbReference type="EMBL" id="KAA0170031.1"/>
    </source>
</evidence>
<evidence type="ECO:0000256" key="3">
    <source>
        <dbReference type="ARBA" id="ARBA00022942"/>
    </source>
</evidence>
<dbReference type="GO" id="GO:0005737">
    <property type="term" value="C:cytoplasm"/>
    <property type="evidence" value="ECO:0007669"/>
    <property type="project" value="TreeGrafter"/>
</dbReference>
<evidence type="ECO:0000313" key="7">
    <source>
        <dbReference type="EMBL" id="KAA0165910.1"/>
    </source>
</evidence>
<accession>A0A5A8DPX2</accession>
<dbReference type="Proteomes" id="UP000323011">
    <property type="component" value="Unassembled WGS sequence"/>
</dbReference>
<gene>
    <name evidence="8" type="ORF">FNF27_06784</name>
    <name evidence="7" type="ORF">FNF28_03292</name>
    <name evidence="5" type="ORF">FNF29_03021</name>
    <name evidence="6" type="ORF">FNF31_02894</name>
</gene>
<evidence type="ECO:0000313" key="6">
    <source>
        <dbReference type="EMBL" id="KAA0163500.1"/>
    </source>
</evidence>
<dbReference type="Gene3D" id="3.60.20.10">
    <property type="entry name" value="Glutamine Phosphoribosylpyrophosphate, subunit 1, domain 1"/>
    <property type="match status" value="1"/>
</dbReference>
<proteinExistence type="predicted"/>
<name>A0A5A8DPX2_CAFRO</name>
<dbReference type="EMBL" id="VLTM01000022">
    <property type="protein sequence ID" value="KAA0163500.1"/>
    <property type="molecule type" value="Genomic_DNA"/>
</dbReference>
<dbReference type="OMA" id="CSEQLYG"/>
<evidence type="ECO:0000256" key="1">
    <source>
        <dbReference type="ARBA" id="ARBA00004123"/>
    </source>
</evidence>
<dbReference type="AlphaFoldDB" id="A0A5A8DPX2"/>
<protein>
    <recommendedName>
        <fullName evidence="13">Proteasome subunit beta</fullName>
    </recommendedName>
</protein>
<dbReference type="InterPro" id="IPR001353">
    <property type="entry name" value="Proteasome_sua/b"/>
</dbReference>
<evidence type="ECO:0000256" key="2">
    <source>
        <dbReference type="ARBA" id="ARBA00022490"/>
    </source>
</evidence>
<keyword evidence="2" id="KW-0963">Cytoplasm</keyword>
<evidence type="ECO:0000313" key="5">
    <source>
        <dbReference type="EMBL" id="KAA0153633.1"/>
    </source>
</evidence>
<dbReference type="InterPro" id="IPR033811">
    <property type="entry name" value="Proteasome_beta_3"/>
</dbReference>
<dbReference type="PROSITE" id="PS51476">
    <property type="entry name" value="PROTEASOME_BETA_2"/>
    <property type="match status" value="1"/>
</dbReference>
<dbReference type="EMBL" id="VLTN01000015">
    <property type="protein sequence ID" value="KAA0153633.1"/>
    <property type="molecule type" value="Genomic_DNA"/>
</dbReference>
<keyword evidence="4" id="KW-0539">Nucleus</keyword>
<evidence type="ECO:0000256" key="4">
    <source>
        <dbReference type="ARBA" id="ARBA00023242"/>
    </source>
</evidence>
<dbReference type="GO" id="GO:0043161">
    <property type="term" value="P:proteasome-mediated ubiquitin-dependent protein catabolic process"/>
    <property type="evidence" value="ECO:0007669"/>
    <property type="project" value="InterPro"/>
</dbReference>
<evidence type="ECO:0000313" key="9">
    <source>
        <dbReference type="Proteomes" id="UP000322899"/>
    </source>
</evidence>
<evidence type="ECO:0000313" key="11">
    <source>
        <dbReference type="Proteomes" id="UP000324907"/>
    </source>
</evidence>
<keyword evidence="10" id="KW-1185">Reference proteome</keyword>
<dbReference type="GO" id="GO:0005634">
    <property type="term" value="C:nucleus"/>
    <property type="evidence" value="ECO:0007669"/>
    <property type="project" value="UniProtKB-SubCell"/>
</dbReference>
<dbReference type="EMBL" id="VLTO01000064">
    <property type="protein sequence ID" value="KAA0170031.1"/>
    <property type="molecule type" value="Genomic_DNA"/>
</dbReference>
<dbReference type="Proteomes" id="UP000322899">
    <property type="component" value="Unassembled WGS sequence"/>
</dbReference>
<comment type="caution">
    <text evidence="7">The sequence shown here is derived from an EMBL/GenBank/DDBJ whole genome shotgun (WGS) entry which is preliminary data.</text>
</comment>
<evidence type="ECO:0008006" key="13">
    <source>
        <dbReference type="Google" id="ProtNLM"/>
    </source>
</evidence>
<dbReference type="SUPFAM" id="SSF56235">
    <property type="entry name" value="N-terminal nucleophile aminohydrolases (Ntn hydrolases)"/>
    <property type="match status" value="1"/>
</dbReference>
<organism evidence="7 11">
    <name type="scientific">Cafeteria roenbergensis</name>
    <name type="common">Marine flagellate</name>
    <dbReference type="NCBI Taxonomy" id="33653"/>
    <lineage>
        <taxon>Eukaryota</taxon>
        <taxon>Sar</taxon>
        <taxon>Stramenopiles</taxon>
        <taxon>Bigyra</taxon>
        <taxon>Opalozoa</taxon>
        <taxon>Bicosoecida</taxon>
        <taxon>Cafeteriaceae</taxon>
        <taxon>Cafeteria</taxon>
    </lineage>
</organism>
<dbReference type="GO" id="GO:0019774">
    <property type="term" value="C:proteasome core complex, beta-subunit complex"/>
    <property type="evidence" value="ECO:0007669"/>
    <property type="project" value="InterPro"/>
</dbReference>
<comment type="subcellular location">
    <subcellularLocation>
        <location evidence="1">Nucleus</location>
    </subcellularLocation>
</comment>